<evidence type="ECO:0000259" key="2">
    <source>
        <dbReference type="Pfam" id="PF07693"/>
    </source>
</evidence>
<keyword evidence="1" id="KW-0472">Membrane</keyword>
<gene>
    <name evidence="3" type="ORF">ABENE_22985</name>
</gene>
<feature type="transmembrane region" description="Helical" evidence="1">
    <location>
        <begin position="180"/>
        <end position="201"/>
    </location>
</feature>
<comment type="caution">
    <text evidence="3">The sequence shown here is derived from an EMBL/GenBank/DDBJ whole genome shotgun (WGS) entry which is preliminary data.</text>
</comment>
<dbReference type="Pfam" id="PF07693">
    <property type="entry name" value="KAP_NTPase"/>
    <property type="match status" value="1"/>
</dbReference>
<evidence type="ECO:0000313" key="4">
    <source>
        <dbReference type="Proteomes" id="UP000017837"/>
    </source>
</evidence>
<dbReference type="InterPro" id="IPR027417">
    <property type="entry name" value="P-loop_NTPase"/>
</dbReference>
<dbReference type="Proteomes" id="UP000017837">
    <property type="component" value="Unassembled WGS sequence"/>
</dbReference>
<dbReference type="RefSeq" id="WP_018084160.1">
    <property type="nucleotide sequence ID" value="NZ_AQWM01000070.1"/>
</dbReference>
<dbReference type="eggNOG" id="COG4928">
    <property type="taxonomic scope" value="Bacteria"/>
</dbReference>
<dbReference type="EMBL" id="AWGB01000113">
    <property type="protein sequence ID" value="ESQ78884.1"/>
    <property type="molecule type" value="Genomic_DNA"/>
</dbReference>
<dbReference type="AlphaFoldDB" id="V4NV72"/>
<keyword evidence="1" id="KW-0812">Transmembrane</keyword>
<evidence type="ECO:0000313" key="3">
    <source>
        <dbReference type="EMBL" id="ESQ78884.1"/>
    </source>
</evidence>
<keyword evidence="1" id="KW-1133">Transmembrane helix</keyword>
<sequence>MDSNNHLSGPQSVRFIRDTAAEDDFFGTHSKIGAAIAEAIQSNDNLKVIGLLGAWGSGKSTVIKQIEKHLPDADQINTTLFFTYDAWLNQSDHPRRSFLEALLRFLMENGLSKDNTWEDQLATLNGQIEETETTTSPVLTPSGALVLISFLCVPIGMQFFGYDALKDYLGDENKVQGTWAFFSGLTLILAPALVSSLIYLYRRPVRCPLRKSFWNPKNWTKNRKGHEKQSVMSLFANKAIEKQLNRTTREPEPSAIEFQKLFGDILSEIARTGQRIILVIDNLDRLPETEGIAMWTTIRSFFLGTNQSTEHYQKLPVILLPVDQDAVTRLYGDQAQSFMDKTFDLTFRVTAPVQSEWKAYLHKRMKAVFGSETPEQWVYHAARLFERSRQMGENITPRSINVTINAIATLWLQRRNDGIEFASIAYYTIFRVWADRSIIDAIRSPNLHLVDLDPDWARALAALHYGVTLEMAFQVLIEDQLRSGLTTTTQEHFGKLAEAKGFGDAFLNLIENAGLTPMASLPINASILLASLEPADALWIGTAWLNLRRQLVTSTNFDKPDANSLQAVQVLLKFGGPKGMRPFIEGMVQKVSNLSATTAFSAEHAQVFIDLVGELTSSAESNGFDAPSFVINADANGFWELCVLACDRPQILTALSTKLRSEDLIVELVRNLETPEGWEKIIPRFKAAVLRSDINHWGPLIDAARNLVWSNDGRHPPMAAALYILGTLSVEDQIAIEAMQSLARDGHLQQRVQELMSGPEATLAMVAALGVIFGPPFPLRGDWGQALVQIPSLPEATERAFAQFKLEDNLTHLLAASFDIPEFLPLSRNLITRRVRSGKLIIADIGKVLDNLDHFLGCVEPAYHRKAVILMSQTFGFWAKIESMAFSANWVHILRTLLEADEVLESDREQAVRVSKNGLQWLTDHDWEDTLRGNSQALELGQKVFQIRNESILAPGTDLDGVLDRLMTEVLQDGQRPLIKRWFYASNLLSVSARITKLQTLRDRFNGAPLHIINQIIDVGGEAFLRDAQFLADADAATRRVIIPQLASTTDARRLLNHPAIFAAWVKASTEATRNYLQEQLNVIYGTAPSEDQKMLREVAKKLKVRLLS</sequence>
<dbReference type="PATRIC" id="fig|1121022.4.peg.4704"/>
<feature type="domain" description="KAP NTPase" evidence="2">
    <location>
        <begin position="32"/>
        <end position="408"/>
    </location>
</feature>
<organism evidence="3 4">
    <name type="scientific">Asticcacaulis benevestitus DSM 16100 = ATCC BAA-896</name>
    <dbReference type="NCBI Taxonomy" id="1121022"/>
    <lineage>
        <taxon>Bacteria</taxon>
        <taxon>Pseudomonadati</taxon>
        <taxon>Pseudomonadota</taxon>
        <taxon>Alphaproteobacteria</taxon>
        <taxon>Caulobacterales</taxon>
        <taxon>Caulobacteraceae</taxon>
        <taxon>Asticcacaulis</taxon>
    </lineage>
</organism>
<proteinExistence type="predicted"/>
<dbReference type="SUPFAM" id="SSF52540">
    <property type="entry name" value="P-loop containing nucleoside triphosphate hydrolases"/>
    <property type="match status" value="1"/>
</dbReference>
<evidence type="ECO:0000256" key="1">
    <source>
        <dbReference type="SAM" id="Phobius"/>
    </source>
</evidence>
<protein>
    <recommendedName>
        <fullName evidence="2">KAP NTPase domain-containing protein</fullName>
    </recommendedName>
</protein>
<dbReference type="InterPro" id="IPR011646">
    <property type="entry name" value="KAP_P-loop"/>
</dbReference>
<reference evidence="3 4" key="1">
    <citation type="journal article" date="2014" name="Nature">
        <title>Sequential evolution of bacterial morphology by co-option of a developmental regulator.</title>
        <authorList>
            <person name="Jiang C."/>
            <person name="Brown P.J."/>
            <person name="Ducret A."/>
            <person name="Brun Y.V."/>
        </authorList>
    </citation>
    <scope>NUCLEOTIDE SEQUENCE [LARGE SCALE GENOMIC DNA]</scope>
    <source>
        <strain evidence="3 4">DSM 16100</strain>
    </source>
</reference>
<feature type="transmembrane region" description="Helical" evidence="1">
    <location>
        <begin position="138"/>
        <end position="160"/>
    </location>
</feature>
<keyword evidence="4" id="KW-1185">Reference proteome</keyword>
<name>V4NV72_9CAUL</name>
<accession>V4NV72</accession>
<dbReference type="OrthoDB" id="88903at2"/>